<evidence type="ECO:0000256" key="5">
    <source>
        <dbReference type="ARBA" id="ARBA00023077"/>
    </source>
</evidence>
<dbReference type="Gene3D" id="2.170.130.10">
    <property type="entry name" value="TonB-dependent receptor, plug domain"/>
    <property type="match status" value="1"/>
</dbReference>
<feature type="domain" description="TonB-dependent receptor plug" evidence="13">
    <location>
        <begin position="56"/>
        <end position="162"/>
    </location>
</feature>
<sequence>MRNIKICVLTVCMSFIVFFCPAQQRTGNQRADSLRAGLESQLDEVVVTGTLKEVRKSESPVPVTIVSSKFFRRTSTPNVLDALYLVNGLNPQVNCNMCNTSDIGINGMQGPYSMVLIDGMPIVSSLSTVYGLSGIPNTIIERVEIVKGPASSLYGSEAIGGVINIITRKSDQSPRFFLDYNGSTWGELTGNTGFSTKFSNKVSTLFNVDGYYYNTPKDQDKDGFMDKTLQKRISLFNKWDFKQKYNKDASISLRYYNEDRYGGELGWNKAHRGFVDFNELDDDATSEGYNADFVLPNGYTIYNSKYAKGFRVPRFEKDAEKEAWKANVRSANPGAAFADDMKYQESIYTSRFEGVGRYRLPIEENITFDASYNQHNQNSTYGTEIFVADQKTLFGQGYWDREFGNHSLLAGASYRYIWFKDNTIASANGSFPLVTKMPGVFIQDLWKTGKKTSLLLGYRFDYDVTESANGSHKNVVHSPRAAFKYIPNTNNTFRASVGTGYRVVNIFSEDHRALSGQYKAVFGESLKPEKSLSGTLDYEGRVATENIGLTYSLGAYYTHFFNKIYPVRNETARTLTYFNVDGDEYAENIGASLDIALNFRFPLRITAGASYNKAQLIEYERDEQGNKTGKNTERNDFEFSPRWMGVYSAGYDLTEKFTVDLTGEWKGPMLLPTQGNIKTYDGSGNETGSVTDPRPERSPWFTKMNLQLAYRLNNGLQFYAGVRNIFDYVPKNLLVNVKDPFNDLSNPDVYGGLQFDTEYNYTPQQGRTGLVGIRYNF</sequence>
<keyword evidence="11" id="KW-0732">Signal</keyword>
<feature type="chain" id="PRO_5042012061" evidence="11">
    <location>
        <begin position="23"/>
        <end position="777"/>
    </location>
</feature>
<evidence type="ECO:0000256" key="1">
    <source>
        <dbReference type="ARBA" id="ARBA00004571"/>
    </source>
</evidence>
<evidence type="ECO:0000259" key="13">
    <source>
        <dbReference type="Pfam" id="PF07715"/>
    </source>
</evidence>
<keyword evidence="2 8" id="KW-0813">Transport</keyword>
<feature type="signal peptide" evidence="11">
    <location>
        <begin position="1"/>
        <end position="22"/>
    </location>
</feature>
<dbReference type="PROSITE" id="PS52016">
    <property type="entry name" value="TONB_DEPENDENT_REC_3"/>
    <property type="match status" value="1"/>
</dbReference>
<evidence type="ECO:0000256" key="11">
    <source>
        <dbReference type="SAM" id="SignalP"/>
    </source>
</evidence>
<dbReference type="PANTHER" id="PTHR30069:SF57">
    <property type="entry name" value="TONB-DEPENDENT RECEPTOR"/>
    <property type="match status" value="1"/>
</dbReference>
<keyword evidence="15" id="KW-1185">Reference proteome</keyword>
<proteinExistence type="inferred from homology"/>
<dbReference type="Pfam" id="PF00593">
    <property type="entry name" value="TonB_dep_Rec_b-barrel"/>
    <property type="match status" value="1"/>
</dbReference>
<evidence type="ECO:0000256" key="10">
    <source>
        <dbReference type="SAM" id="MobiDB-lite"/>
    </source>
</evidence>
<keyword evidence="14" id="KW-0675">Receptor</keyword>
<dbReference type="GO" id="GO:0009279">
    <property type="term" value="C:cell outer membrane"/>
    <property type="evidence" value="ECO:0007669"/>
    <property type="project" value="UniProtKB-SubCell"/>
</dbReference>
<dbReference type="Proteomes" id="UP001209317">
    <property type="component" value="Unassembled WGS sequence"/>
</dbReference>
<evidence type="ECO:0000259" key="12">
    <source>
        <dbReference type="Pfam" id="PF00593"/>
    </source>
</evidence>
<evidence type="ECO:0000256" key="7">
    <source>
        <dbReference type="ARBA" id="ARBA00023237"/>
    </source>
</evidence>
<evidence type="ECO:0000256" key="9">
    <source>
        <dbReference type="RuleBase" id="RU003357"/>
    </source>
</evidence>
<evidence type="ECO:0000313" key="14">
    <source>
        <dbReference type="EMBL" id="MCU7694895.1"/>
    </source>
</evidence>
<feature type="compositionally biased region" description="Polar residues" evidence="10">
    <location>
        <begin position="676"/>
        <end position="690"/>
    </location>
</feature>
<evidence type="ECO:0000313" key="15">
    <source>
        <dbReference type="Proteomes" id="UP001209317"/>
    </source>
</evidence>
<dbReference type="InterPro" id="IPR037066">
    <property type="entry name" value="Plug_dom_sf"/>
</dbReference>
<evidence type="ECO:0000256" key="3">
    <source>
        <dbReference type="ARBA" id="ARBA00022452"/>
    </source>
</evidence>
<evidence type="ECO:0000256" key="4">
    <source>
        <dbReference type="ARBA" id="ARBA00022692"/>
    </source>
</evidence>
<protein>
    <submittedName>
        <fullName evidence="14">TonB-dependent receptor</fullName>
    </submittedName>
</protein>
<keyword evidence="4 8" id="KW-0812">Transmembrane</keyword>
<gene>
    <name evidence="14" type="ORF">OD355_10245</name>
</gene>
<dbReference type="InterPro" id="IPR039426">
    <property type="entry name" value="TonB-dep_rcpt-like"/>
</dbReference>
<comment type="subcellular location">
    <subcellularLocation>
        <location evidence="1 8">Cell outer membrane</location>
        <topology evidence="1 8">Multi-pass membrane protein</topology>
    </subcellularLocation>
</comment>
<dbReference type="RefSeq" id="WP_263038380.1">
    <property type="nucleotide sequence ID" value="NZ_JAOTPL010000015.1"/>
</dbReference>
<keyword evidence="7 8" id="KW-0998">Cell outer membrane</keyword>
<dbReference type="Gene3D" id="2.40.170.20">
    <property type="entry name" value="TonB-dependent receptor, beta-barrel domain"/>
    <property type="match status" value="1"/>
</dbReference>
<reference evidence="14" key="1">
    <citation type="submission" date="2022-10" db="EMBL/GenBank/DDBJ databases">
        <authorList>
            <person name="Kim H.S."/>
            <person name="Kim J.-S."/>
            <person name="Suh M.K."/>
            <person name="Eom M.K."/>
            <person name="Lee J.-S."/>
        </authorList>
    </citation>
    <scope>NUCLEOTIDE SEQUENCE</scope>
    <source>
        <strain evidence="14">LIP-5</strain>
    </source>
</reference>
<evidence type="ECO:0000256" key="8">
    <source>
        <dbReference type="PROSITE-ProRule" id="PRU01360"/>
    </source>
</evidence>
<dbReference type="GO" id="GO:0015344">
    <property type="term" value="F:siderophore uptake transmembrane transporter activity"/>
    <property type="evidence" value="ECO:0007669"/>
    <property type="project" value="TreeGrafter"/>
</dbReference>
<dbReference type="GO" id="GO:0044718">
    <property type="term" value="P:siderophore transmembrane transport"/>
    <property type="evidence" value="ECO:0007669"/>
    <property type="project" value="TreeGrafter"/>
</dbReference>
<accession>A0AAE3IPE7</accession>
<name>A0AAE3IPE7_9BACT</name>
<organism evidence="14 15">
    <name type="scientific">Haoranjiania flava</name>
    <dbReference type="NCBI Taxonomy" id="1856322"/>
    <lineage>
        <taxon>Bacteria</taxon>
        <taxon>Pseudomonadati</taxon>
        <taxon>Bacteroidota</taxon>
        <taxon>Chitinophagia</taxon>
        <taxon>Chitinophagales</taxon>
        <taxon>Chitinophagaceae</taxon>
        <taxon>Haoranjiania</taxon>
    </lineage>
</organism>
<dbReference type="PANTHER" id="PTHR30069">
    <property type="entry name" value="TONB-DEPENDENT OUTER MEMBRANE RECEPTOR"/>
    <property type="match status" value="1"/>
</dbReference>
<keyword evidence="6 8" id="KW-0472">Membrane</keyword>
<dbReference type="InterPro" id="IPR036942">
    <property type="entry name" value="Beta-barrel_TonB_sf"/>
</dbReference>
<comment type="similarity">
    <text evidence="8 9">Belongs to the TonB-dependent receptor family.</text>
</comment>
<dbReference type="Pfam" id="PF07715">
    <property type="entry name" value="Plug"/>
    <property type="match status" value="1"/>
</dbReference>
<dbReference type="AlphaFoldDB" id="A0AAE3IPE7"/>
<keyword evidence="5 9" id="KW-0798">TonB box</keyword>
<feature type="domain" description="TonB-dependent receptor-like beta-barrel" evidence="12">
    <location>
        <begin position="281"/>
        <end position="725"/>
    </location>
</feature>
<dbReference type="InterPro" id="IPR000531">
    <property type="entry name" value="Beta-barrel_TonB"/>
</dbReference>
<dbReference type="InterPro" id="IPR012910">
    <property type="entry name" value="Plug_dom"/>
</dbReference>
<dbReference type="SUPFAM" id="SSF56935">
    <property type="entry name" value="Porins"/>
    <property type="match status" value="1"/>
</dbReference>
<feature type="region of interest" description="Disordered" evidence="10">
    <location>
        <begin position="676"/>
        <end position="696"/>
    </location>
</feature>
<dbReference type="EMBL" id="JAOTPL010000015">
    <property type="protein sequence ID" value="MCU7694895.1"/>
    <property type="molecule type" value="Genomic_DNA"/>
</dbReference>
<comment type="caution">
    <text evidence="14">The sequence shown here is derived from an EMBL/GenBank/DDBJ whole genome shotgun (WGS) entry which is preliminary data.</text>
</comment>
<evidence type="ECO:0000256" key="2">
    <source>
        <dbReference type="ARBA" id="ARBA00022448"/>
    </source>
</evidence>
<keyword evidence="3 8" id="KW-1134">Transmembrane beta strand</keyword>
<evidence type="ECO:0000256" key="6">
    <source>
        <dbReference type="ARBA" id="ARBA00023136"/>
    </source>
</evidence>